<dbReference type="Proteomes" id="UP000549394">
    <property type="component" value="Unassembled WGS sequence"/>
</dbReference>
<keyword evidence="7" id="KW-0472">Membrane</keyword>
<dbReference type="GO" id="GO:0020037">
    <property type="term" value="F:heme binding"/>
    <property type="evidence" value="ECO:0007669"/>
    <property type="project" value="InterPro"/>
</dbReference>
<dbReference type="Gene3D" id="1.10.630.10">
    <property type="entry name" value="Cytochrome P450"/>
    <property type="match status" value="1"/>
</dbReference>
<comment type="similarity">
    <text evidence="1">Belongs to the cytochrome P450 family.</text>
</comment>
<dbReference type="Pfam" id="PF00067">
    <property type="entry name" value="p450"/>
    <property type="match status" value="1"/>
</dbReference>
<keyword evidence="6" id="KW-0503">Monooxygenase</keyword>
<keyword evidence="7" id="KW-1133">Transmembrane helix</keyword>
<keyword evidence="4" id="KW-0560">Oxidoreductase</keyword>
<proteinExistence type="inferred from homology"/>
<evidence type="ECO:0000313" key="9">
    <source>
        <dbReference type="Proteomes" id="UP000549394"/>
    </source>
</evidence>
<reference evidence="8 9" key="1">
    <citation type="submission" date="2020-08" db="EMBL/GenBank/DDBJ databases">
        <authorList>
            <person name="Hejnol A."/>
        </authorList>
    </citation>
    <scope>NUCLEOTIDE SEQUENCE [LARGE SCALE GENOMIC DNA]</scope>
</reference>
<dbReference type="AlphaFoldDB" id="A0A7I8W6D2"/>
<dbReference type="InterPro" id="IPR036396">
    <property type="entry name" value="Cyt_P450_sf"/>
</dbReference>
<evidence type="ECO:0000313" key="8">
    <source>
        <dbReference type="EMBL" id="CAD5123235.1"/>
    </source>
</evidence>
<name>A0A7I8W6D2_9ANNE</name>
<dbReference type="GO" id="GO:0005506">
    <property type="term" value="F:iron ion binding"/>
    <property type="evidence" value="ECO:0007669"/>
    <property type="project" value="InterPro"/>
</dbReference>
<evidence type="ECO:0000256" key="3">
    <source>
        <dbReference type="ARBA" id="ARBA00022723"/>
    </source>
</evidence>
<feature type="transmembrane region" description="Helical" evidence="7">
    <location>
        <begin position="27"/>
        <end position="45"/>
    </location>
</feature>
<evidence type="ECO:0000256" key="7">
    <source>
        <dbReference type="SAM" id="Phobius"/>
    </source>
</evidence>
<dbReference type="GO" id="GO:0004508">
    <property type="term" value="F:steroid 17-alpha-monooxygenase activity"/>
    <property type="evidence" value="ECO:0007669"/>
    <property type="project" value="TreeGrafter"/>
</dbReference>
<keyword evidence="5" id="KW-0408">Iron</keyword>
<dbReference type="EMBL" id="CAJFCJ010000019">
    <property type="protein sequence ID" value="CAD5123235.1"/>
    <property type="molecule type" value="Genomic_DNA"/>
</dbReference>
<comment type="caution">
    <text evidence="8">The sequence shown here is derived from an EMBL/GenBank/DDBJ whole genome shotgun (WGS) entry which is preliminary data.</text>
</comment>
<evidence type="ECO:0000256" key="6">
    <source>
        <dbReference type="ARBA" id="ARBA00023033"/>
    </source>
</evidence>
<evidence type="ECO:0000256" key="2">
    <source>
        <dbReference type="ARBA" id="ARBA00022617"/>
    </source>
</evidence>
<evidence type="ECO:0000256" key="5">
    <source>
        <dbReference type="ARBA" id="ARBA00023004"/>
    </source>
</evidence>
<keyword evidence="7" id="KW-0812">Transmembrane</keyword>
<dbReference type="SUPFAM" id="SSF48264">
    <property type="entry name" value="Cytochrome P450"/>
    <property type="match status" value="1"/>
</dbReference>
<dbReference type="GO" id="GO:0042446">
    <property type="term" value="P:hormone biosynthetic process"/>
    <property type="evidence" value="ECO:0007669"/>
    <property type="project" value="TreeGrafter"/>
</dbReference>
<evidence type="ECO:0000256" key="1">
    <source>
        <dbReference type="ARBA" id="ARBA00010617"/>
    </source>
</evidence>
<dbReference type="PANTHER" id="PTHR24289:SF1">
    <property type="entry name" value="STEROID 17-ALPHA-HYDROXYLASE_17,20 LYASE"/>
    <property type="match status" value="1"/>
</dbReference>
<gene>
    <name evidence="8" type="ORF">DGYR_LOCUS10935</name>
</gene>
<evidence type="ECO:0000256" key="4">
    <source>
        <dbReference type="ARBA" id="ARBA00023002"/>
    </source>
</evidence>
<dbReference type="InterPro" id="IPR001128">
    <property type="entry name" value="Cyt_P450"/>
</dbReference>
<dbReference type="PANTHER" id="PTHR24289">
    <property type="entry name" value="STEROID 17-ALPHA-HYDROXYLASE/17,20 LYASE"/>
    <property type="match status" value="1"/>
</dbReference>
<keyword evidence="9" id="KW-1185">Reference proteome</keyword>
<organism evidence="8 9">
    <name type="scientific">Dimorphilus gyrociliatus</name>
    <dbReference type="NCBI Taxonomy" id="2664684"/>
    <lineage>
        <taxon>Eukaryota</taxon>
        <taxon>Metazoa</taxon>
        <taxon>Spiralia</taxon>
        <taxon>Lophotrochozoa</taxon>
        <taxon>Annelida</taxon>
        <taxon>Polychaeta</taxon>
        <taxon>Polychaeta incertae sedis</taxon>
        <taxon>Dinophilidae</taxon>
        <taxon>Dimorphilus</taxon>
    </lineage>
</organism>
<dbReference type="OrthoDB" id="1055148at2759"/>
<keyword evidence="3" id="KW-0479">Metal-binding</keyword>
<dbReference type="GO" id="GO:0042448">
    <property type="term" value="P:progesterone metabolic process"/>
    <property type="evidence" value="ECO:0007669"/>
    <property type="project" value="TreeGrafter"/>
</dbReference>
<accession>A0A7I8W6D2</accession>
<sequence length="156" mass="17860">MGLLGYTNMYNNLSTQVNEWVEDIPTWKIVTGGSLLLIGGYYIFFKDRYSLPGPRGYPFLGIVPWLDKETPHLNLIDYAKKYGNVCKVSLMTEDIILVSGEKNIYDVHINKQDDFANRLHSVRFEAVLNGADDLAVMNDSENYRESKKMTLRSLKT</sequence>
<keyword evidence="2" id="KW-0349">Heme</keyword>
<protein>
    <submittedName>
        <fullName evidence="8">Uncharacterized protein</fullName>
    </submittedName>
</protein>